<comment type="caution">
    <text evidence="1">The sequence shown here is derived from an EMBL/GenBank/DDBJ whole genome shotgun (WGS) entry which is preliminary data.</text>
</comment>
<dbReference type="EMBL" id="JBBPBM010000008">
    <property type="protein sequence ID" value="KAK8572993.1"/>
    <property type="molecule type" value="Genomic_DNA"/>
</dbReference>
<evidence type="ECO:0000313" key="2">
    <source>
        <dbReference type="Proteomes" id="UP001472677"/>
    </source>
</evidence>
<proteinExistence type="predicted"/>
<keyword evidence="2" id="KW-1185">Reference proteome</keyword>
<organism evidence="1 2">
    <name type="scientific">Hibiscus sabdariffa</name>
    <name type="common">roselle</name>
    <dbReference type="NCBI Taxonomy" id="183260"/>
    <lineage>
        <taxon>Eukaryota</taxon>
        <taxon>Viridiplantae</taxon>
        <taxon>Streptophyta</taxon>
        <taxon>Embryophyta</taxon>
        <taxon>Tracheophyta</taxon>
        <taxon>Spermatophyta</taxon>
        <taxon>Magnoliopsida</taxon>
        <taxon>eudicotyledons</taxon>
        <taxon>Gunneridae</taxon>
        <taxon>Pentapetalae</taxon>
        <taxon>rosids</taxon>
        <taxon>malvids</taxon>
        <taxon>Malvales</taxon>
        <taxon>Malvaceae</taxon>
        <taxon>Malvoideae</taxon>
        <taxon>Hibiscus</taxon>
    </lineage>
</organism>
<accession>A0ABR2F7P1</accession>
<protein>
    <submittedName>
        <fullName evidence="1">Uncharacterized protein</fullName>
    </submittedName>
</protein>
<name>A0ABR2F7P1_9ROSI</name>
<sequence>MWVRFLYLGLKEFKRCPMMAQKSVLGTHTRKPCDESLRALQCIRKSRSFSARTAKAQEETMKELSTFGNFKVFSCAFAEFAARSDQPRHTIGASTRRSNRSNLVGVVLKQFQTKDSKSTQAVE</sequence>
<reference evidence="1 2" key="1">
    <citation type="journal article" date="2024" name="G3 (Bethesda)">
        <title>Genome assembly of Hibiscus sabdariffa L. provides insights into metabolisms of medicinal natural products.</title>
        <authorList>
            <person name="Kim T."/>
        </authorList>
    </citation>
    <scope>NUCLEOTIDE SEQUENCE [LARGE SCALE GENOMIC DNA]</scope>
    <source>
        <strain evidence="1">TK-2024</strain>
        <tissue evidence="1">Old leaves</tissue>
    </source>
</reference>
<gene>
    <name evidence="1" type="ORF">V6N12_029033</name>
</gene>
<dbReference type="Proteomes" id="UP001472677">
    <property type="component" value="Unassembled WGS sequence"/>
</dbReference>
<evidence type="ECO:0000313" key="1">
    <source>
        <dbReference type="EMBL" id="KAK8572993.1"/>
    </source>
</evidence>